<dbReference type="EMBL" id="JAFCMP010000075">
    <property type="protein sequence ID" value="KAG5188174.1"/>
    <property type="molecule type" value="Genomic_DNA"/>
</dbReference>
<gene>
    <name evidence="2" type="ORF">JKP88DRAFT_253640</name>
</gene>
<sequence>MPPRAPSQPQEGATSELNGGESELEMREAAVLRMHEFRVHQVHKIHVQARRAGETLRQRVRMVRPQRHLARRETWRRLVPRSTCLGHRCEGRAKALRRQRCPTTAAASSLIDDATAVSGSSLQLPQTDQGSTCQCAMACASVTLRWGRQRSPQHTRNHCGTYAAIHAFADWHVRHTRAVFRRQANRKGRRTAQASTAAVGRSKSGITHSASVAAMYNDVNDQVHHPSGLTCGECTYIDVNDCGRLFAYLNKVAAAHELSKAVHAARVTRNNGSRALHKR</sequence>
<accession>A0A835Z912</accession>
<evidence type="ECO:0000256" key="1">
    <source>
        <dbReference type="SAM" id="MobiDB-lite"/>
    </source>
</evidence>
<feature type="compositionally biased region" description="Polar residues" evidence="1">
    <location>
        <begin position="7"/>
        <end position="17"/>
    </location>
</feature>
<feature type="region of interest" description="Disordered" evidence="1">
    <location>
        <begin position="183"/>
        <end position="203"/>
    </location>
</feature>
<reference evidence="2" key="1">
    <citation type="submission" date="2021-02" db="EMBL/GenBank/DDBJ databases">
        <title>First Annotated Genome of the Yellow-green Alga Tribonema minus.</title>
        <authorList>
            <person name="Mahan K.M."/>
        </authorList>
    </citation>
    <scope>NUCLEOTIDE SEQUENCE</scope>
    <source>
        <strain evidence="2">UTEX B ZZ1240</strain>
    </source>
</reference>
<dbReference type="Proteomes" id="UP000664859">
    <property type="component" value="Unassembled WGS sequence"/>
</dbReference>
<name>A0A835Z912_9STRA</name>
<comment type="caution">
    <text evidence="2">The sequence shown here is derived from an EMBL/GenBank/DDBJ whole genome shotgun (WGS) entry which is preliminary data.</text>
</comment>
<dbReference type="AlphaFoldDB" id="A0A835Z912"/>
<evidence type="ECO:0000313" key="3">
    <source>
        <dbReference type="Proteomes" id="UP000664859"/>
    </source>
</evidence>
<protein>
    <submittedName>
        <fullName evidence="2">Uncharacterized protein</fullName>
    </submittedName>
</protein>
<feature type="region of interest" description="Disordered" evidence="1">
    <location>
        <begin position="1"/>
        <end position="22"/>
    </location>
</feature>
<organism evidence="2 3">
    <name type="scientific">Tribonema minus</name>
    <dbReference type="NCBI Taxonomy" id="303371"/>
    <lineage>
        <taxon>Eukaryota</taxon>
        <taxon>Sar</taxon>
        <taxon>Stramenopiles</taxon>
        <taxon>Ochrophyta</taxon>
        <taxon>PX clade</taxon>
        <taxon>Xanthophyceae</taxon>
        <taxon>Tribonematales</taxon>
        <taxon>Tribonemataceae</taxon>
        <taxon>Tribonema</taxon>
    </lineage>
</organism>
<proteinExistence type="predicted"/>
<keyword evidence="3" id="KW-1185">Reference proteome</keyword>
<evidence type="ECO:0000313" key="2">
    <source>
        <dbReference type="EMBL" id="KAG5188174.1"/>
    </source>
</evidence>